<dbReference type="SUPFAM" id="SSF53474">
    <property type="entry name" value="alpha/beta-Hydrolases"/>
    <property type="match status" value="1"/>
</dbReference>
<gene>
    <name evidence="3" type="ORF">AQUCO_05100057v1</name>
</gene>
<dbReference type="STRING" id="218851.A0A2G5CJ02"/>
<dbReference type="Gene3D" id="3.40.50.1820">
    <property type="entry name" value="alpha/beta hydrolase"/>
    <property type="match status" value="1"/>
</dbReference>
<evidence type="ECO:0008006" key="5">
    <source>
        <dbReference type="Google" id="ProtNLM"/>
    </source>
</evidence>
<dbReference type="InterPro" id="IPR000594">
    <property type="entry name" value="ThiF_NAD_FAD-bd"/>
</dbReference>
<evidence type="ECO:0000259" key="1">
    <source>
        <dbReference type="Pfam" id="PF00899"/>
    </source>
</evidence>
<dbReference type="InParanoid" id="A0A2G5CJ02"/>
<accession>A0A2G5CJ02</accession>
<evidence type="ECO:0000313" key="4">
    <source>
        <dbReference type="Proteomes" id="UP000230069"/>
    </source>
</evidence>
<sequence length="315" mass="34552">MVFVVTLSQSCQDDYQGLVQLCGKFFTKNAPGRIELSQEYCVEVCPGGEGELYYFQVVVNLLLLHLQVSMANTSHVKQHHFVLVHGAAHGAWCWYKVETLLKSAGNQVTSLDLTACGINPTPFEQVLSDSDLFEPLTKFMESLSVEEKVILVGHSYSGSAIAMTMESFPKKIAVGIFVTASMPGPALSIAAIGEEAKRVQPPRDEMDNVYEYENGPDKPPTSFRFGPKFLSANMYQLCSPEDLTLATKLGIGGVGSVAAEMLTRCGIGRLLLYDYDTVELANMNRLFFRPEQVGMTKTDAAVQTLSDINPDVVLE</sequence>
<dbReference type="PANTHER" id="PTHR10992:SF943">
    <property type="entry name" value="METHYLESTERASE 10"/>
    <property type="match status" value="1"/>
</dbReference>
<protein>
    <recommendedName>
        <fullName evidence="5">AB hydrolase-1 domain-containing protein</fullName>
    </recommendedName>
</protein>
<dbReference type="InterPro" id="IPR029058">
    <property type="entry name" value="AB_hydrolase_fold"/>
</dbReference>
<dbReference type="InterPro" id="IPR035985">
    <property type="entry name" value="Ubiquitin-activating_enz"/>
</dbReference>
<feature type="domain" description="THIF-type NAD/FAD binding fold" evidence="1">
    <location>
        <begin position="249"/>
        <end position="314"/>
    </location>
</feature>
<dbReference type="PANTHER" id="PTHR10992">
    <property type="entry name" value="METHYLESTERASE FAMILY MEMBER"/>
    <property type="match status" value="1"/>
</dbReference>
<dbReference type="InterPro" id="IPR000073">
    <property type="entry name" value="AB_hydrolase_1"/>
</dbReference>
<dbReference type="InterPro" id="IPR045889">
    <property type="entry name" value="MES/HNL"/>
</dbReference>
<dbReference type="EMBL" id="KZ305068">
    <property type="protein sequence ID" value="PIA31266.1"/>
    <property type="molecule type" value="Genomic_DNA"/>
</dbReference>
<reference evidence="3 4" key="1">
    <citation type="submission" date="2017-09" db="EMBL/GenBank/DDBJ databases">
        <title>WGS assembly of Aquilegia coerulea Goldsmith.</title>
        <authorList>
            <person name="Hodges S."/>
            <person name="Kramer E."/>
            <person name="Nordborg M."/>
            <person name="Tomkins J."/>
            <person name="Borevitz J."/>
            <person name="Derieg N."/>
            <person name="Yan J."/>
            <person name="Mihaltcheva S."/>
            <person name="Hayes R.D."/>
            <person name="Rokhsar D."/>
        </authorList>
    </citation>
    <scope>NUCLEOTIDE SEQUENCE [LARGE SCALE GENOMIC DNA]</scope>
    <source>
        <strain evidence="4">cv. Goldsmith</strain>
    </source>
</reference>
<dbReference type="Proteomes" id="UP000230069">
    <property type="component" value="Unassembled WGS sequence"/>
</dbReference>
<organism evidence="3 4">
    <name type="scientific">Aquilegia coerulea</name>
    <name type="common">Rocky mountain columbine</name>
    <dbReference type="NCBI Taxonomy" id="218851"/>
    <lineage>
        <taxon>Eukaryota</taxon>
        <taxon>Viridiplantae</taxon>
        <taxon>Streptophyta</taxon>
        <taxon>Embryophyta</taxon>
        <taxon>Tracheophyta</taxon>
        <taxon>Spermatophyta</taxon>
        <taxon>Magnoliopsida</taxon>
        <taxon>Ranunculales</taxon>
        <taxon>Ranunculaceae</taxon>
        <taxon>Thalictroideae</taxon>
        <taxon>Aquilegia</taxon>
    </lineage>
</organism>
<dbReference type="Pfam" id="PF12697">
    <property type="entry name" value="Abhydrolase_6"/>
    <property type="match status" value="1"/>
</dbReference>
<dbReference type="GO" id="GO:0080030">
    <property type="term" value="F:methyl indole-3-acetate esterase activity"/>
    <property type="evidence" value="ECO:0007669"/>
    <property type="project" value="TreeGrafter"/>
</dbReference>
<proteinExistence type="predicted"/>
<dbReference type="AlphaFoldDB" id="A0A2G5CJ02"/>
<keyword evidence="4" id="KW-1185">Reference proteome</keyword>
<name>A0A2G5CJ02_AQUCA</name>
<evidence type="ECO:0000259" key="2">
    <source>
        <dbReference type="Pfam" id="PF12697"/>
    </source>
</evidence>
<feature type="non-terminal residue" evidence="3">
    <location>
        <position position="315"/>
    </location>
</feature>
<evidence type="ECO:0000313" key="3">
    <source>
        <dbReference type="EMBL" id="PIA31266.1"/>
    </source>
</evidence>
<dbReference type="GO" id="GO:0008641">
    <property type="term" value="F:ubiquitin-like modifier activating enzyme activity"/>
    <property type="evidence" value="ECO:0007669"/>
    <property type="project" value="InterPro"/>
</dbReference>
<dbReference type="SUPFAM" id="SSF69572">
    <property type="entry name" value="Activating enzymes of the ubiquitin-like proteins"/>
    <property type="match status" value="1"/>
</dbReference>
<dbReference type="OrthoDB" id="1150600at2759"/>
<dbReference type="GO" id="GO:0080031">
    <property type="term" value="F:methyl salicylate esterase activity"/>
    <property type="evidence" value="ECO:0007669"/>
    <property type="project" value="TreeGrafter"/>
</dbReference>
<feature type="domain" description="AB hydrolase-1" evidence="2">
    <location>
        <begin position="81"/>
        <end position="213"/>
    </location>
</feature>
<dbReference type="Pfam" id="PF00899">
    <property type="entry name" value="ThiF"/>
    <property type="match status" value="1"/>
</dbReference>
<dbReference type="GO" id="GO:0009696">
    <property type="term" value="P:salicylic acid metabolic process"/>
    <property type="evidence" value="ECO:0007669"/>
    <property type="project" value="TreeGrafter"/>
</dbReference>
<dbReference type="GO" id="GO:0009694">
    <property type="term" value="P:jasmonic acid metabolic process"/>
    <property type="evidence" value="ECO:0007669"/>
    <property type="project" value="TreeGrafter"/>
</dbReference>
<dbReference type="GO" id="GO:0080032">
    <property type="term" value="F:methyl jasmonate esterase activity"/>
    <property type="evidence" value="ECO:0007669"/>
    <property type="project" value="TreeGrafter"/>
</dbReference>